<dbReference type="PROSITE" id="PS01174">
    <property type="entry name" value="LIPASE_GDXG_SER"/>
    <property type="match status" value="1"/>
</dbReference>
<dbReference type="RefSeq" id="XP_069199288.1">
    <property type="nucleotide sequence ID" value="XM_069342785.1"/>
</dbReference>
<name>A0ABR3PA37_9PEZI</name>
<evidence type="ECO:0000256" key="1">
    <source>
        <dbReference type="ARBA" id="ARBA00010515"/>
    </source>
</evidence>
<keyword evidence="2" id="KW-0378">Hydrolase</keyword>
<reference evidence="5 6" key="1">
    <citation type="submission" date="2024-07" db="EMBL/GenBank/DDBJ databases">
        <title>Draft sequence of the Neodothiora populina.</title>
        <authorList>
            <person name="Drown D.D."/>
            <person name="Schuette U.S."/>
            <person name="Buechlein A.B."/>
            <person name="Rusch D.R."/>
            <person name="Winton L.W."/>
            <person name="Adams G.A."/>
        </authorList>
    </citation>
    <scope>NUCLEOTIDE SEQUENCE [LARGE SCALE GENOMIC DNA]</scope>
    <source>
        <strain evidence="5 6">CPC 39397</strain>
    </source>
</reference>
<evidence type="ECO:0000256" key="2">
    <source>
        <dbReference type="ARBA" id="ARBA00022801"/>
    </source>
</evidence>
<dbReference type="InterPro" id="IPR033140">
    <property type="entry name" value="Lipase_GDXG_put_SER_AS"/>
</dbReference>
<dbReference type="PANTHER" id="PTHR48081:SF8">
    <property type="entry name" value="ALPHA_BETA HYDROLASE FOLD-3 DOMAIN-CONTAINING PROTEIN-RELATED"/>
    <property type="match status" value="1"/>
</dbReference>
<dbReference type="GeneID" id="95977029"/>
<dbReference type="Gene3D" id="3.40.50.1820">
    <property type="entry name" value="alpha/beta hydrolase"/>
    <property type="match status" value="1"/>
</dbReference>
<comment type="caution">
    <text evidence="5">The sequence shown here is derived from an EMBL/GenBank/DDBJ whole genome shotgun (WGS) entry which is preliminary data.</text>
</comment>
<dbReference type="EMBL" id="JBFMKM010000012">
    <property type="protein sequence ID" value="KAL1303012.1"/>
    <property type="molecule type" value="Genomic_DNA"/>
</dbReference>
<dbReference type="SUPFAM" id="SSF53474">
    <property type="entry name" value="alpha/beta-Hydrolases"/>
    <property type="match status" value="1"/>
</dbReference>
<dbReference type="Pfam" id="PF07859">
    <property type="entry name" value="Abhydrolase_3"/>
    <property type="match status" value="1"/>
</dbReference>
<dbReference type="InterPro" id="IPR013094">
    <property type="entry name" value="AB_hydrolase_3"/>
</dbReference>
<dbReference type="Proteomes" id="UP001562354">
    <property type="component" value="Unassembled WGS sequence"/>
</dbReference>
<dbReference type="PANTHER" id="PTHR48081">
    <property type="entry name" value="AB HYDROLASE SUPERFAMILY PROTEIN C4A8.06C"/>
    <property type="match status" value="1"/>
</dbReference>
<sequence>MKTITKEDKSLPTSILQFILRQRSLGTKIITPRKQLPAGSQKLTPHNYAQKRCDVSERHVSLSTEGRMENGIWVYDMRPKQPARSNTLKRKRKRIYYFAGGAWQMPPSPEHWKLCAEVCNSLSTAEEECIVTMVSYPLAPNSPAAESFPALVELYIALMTPGSTSSDSIEKDTTPTKKASQEIITFAGDSAGGNIVLSLVLHMLSQPQYAPLRIPDSLLVISPTADLTPQNPSPSASEEPALHTASKYDPILSIPFTNSAAATWAGKWDASDPRLTPLNADMAVLAKKGVRLYGVTGSYDVLSPPTIRFKDECERLGVEGEWLDWRGQMHCFPLAWVYGMRESKEAKEWMLDVLRR</sequence>
<feature type="domain" description="Alpha/beta hydrolase fold-3" evidence="4">
    <location>
        <begin position="96"/>
        <end position="333"/>
    </location>
</feature>
<keyword evidence="6" id="KW-1185">Reference proteome</keyword>
<dbReference type="InterPro" id="IPR050300">
    <property type="entry name" value="GDXG_lipolytic_enzyme"/>
</dbReference>
<proteinExistence type="inferred from homology"/>
<dbReference type="InterPro" id="IPR029058">
    <property type="entry name" value="AB_hydrolase_fold"/>
</dbReference>
<gene>
    <name evidence="5" type="ORF">AAFC00_003327</name>
</gene>
<feature type="active site" evidence="3">
    <location>
        <position position="190"/>
    </location>
</feature>
<evidence type="ECO:0000313" key="6">
    <source>
        <dbReference type="Proteomes" id="UP001562354"/>
    </source>
</evidence>
<evidence type="ECO:0000313" key="5">
    <source>
        <dbReference type="EMBL" id="KAL1303012.1"/>
    </source>
</evidence>
<evidence type="ECO:0000256" key="3">
    <source>
        <dbReference type="PROSITE-ProRule" id="PRU10038"/>
    </source>
</evidence>
<organism evidence="5 6">
    <name type="scientific">Neodothiora populina</name>
    <dbReference type="NCBI Taxonomy" id="2781224"/>
    <lineage>
        <taxon>Eukaryota</taxon>
        <taxon>Fungi</taxon>
        <taxon>Dikarya</taxon>
        <taxon>Ascomycota</taxon>
        <taxon>Pezizomycotina</taxon>
        <taxon>Dothideomycetes</taxon>
        <taxon>Dothideomycetidae</taxon>
        <taxon>Dothideales</taxon>
        <taxon>Dothioraceae</taxon>
        <taxon>Neodothiora</taxon>
    </lineage>
</organism>
<evidence type="ECO:0000259" key="4">
    <source>
        <dbReference type="Pfam" id="PF07859"/>
    </source>
</evidence>
<protein>
    <recommendedName>
        <fullName evidence="4">Alpha/beta hydrolase fold-3 domain-containing protein</fullName>
    </recommendedName>
</protein>
<accession>A0ABR3PA37</accession>
<comment type="similarity">
    <text evidence="1">Belongs to the 'GDXG' lipolytic enzyme family.</text>
</comment>